<evidence type="ECO:0000313" key="1">
    <source>
        <dbReference type="EMBL" id="MBL1083678.1"/>
    </source>
</evidence>
<gene>
    <name evidence="1" type="ORF">JK359_17175</name>
</gene>
<sequence>MRNDDHVNEQRGSSARESIADLARRLVAADTGGWTPDGVRALVAGLGWTWDGAPDDTVLTGRSAGGARLRPVGRFEEAYADGESYVELAVPLATAPPEAAAQAAAFHAAKQELTAALGEPSIIGSHGDLGPFYDSGPVWGAPFARWRRRTDTLELRAGTTGPELVLQPTGPAEDWFWRQGIGEENSISGFFGSNRDRANIGLGFPGGWSARSWETVTRSLGDFLGALPAETTALGIRVAMPFYGRTGHGAPLLFDVTCGDRLSIGCFAPDEVDPAALGWGTVAEHPGTASVFSDDDPVWRVDGGGPGEPKGRALGELLVDTARAVGVSEPADLIVGGEAEYVNGYHVTYYGLGLRTG</sequence>
<dbReference type="EMBL" id="JAERRK010000007">
    <property type="protein sequence ID" value="MBL1083678.1"/>
    <property type="molecule type" value="Genomic_DNA"/>
</dbReference>
<reference evidence="1" key="1">
    <citation type="submission" date="2021-01" db="EMBL/GenBank/DDBJ databases">
        <title>WGS of actinomycetes isolated from Thailand.</title>
        <authorList>
            <person name="Thawai C."/>
        </authorList>
    </citation>
    <scope>NUCLEOTIDE SEQUENCE</scope>
    <source>
        <strain evidence="1">RCU-197</strain>
    </source>
</reference>
<evidence type="ECO:0000313" key="2">
    <source>
        <dbReference type="Proteomes" id="UP000661858"/>
    </source>
</evidence>
<keyword evidence="2" id="KW-1185">Reference proteome</keyword>
<dbReference type="Proteomes" id="UP000661858">
    <property type="component" value="Unassembled WGS sequence"/>
</dbReference>
<name>A0A937EJM2_9ACTN</name>
<dbReference type="AlphaFoldDB" id="A0A937EJM2"/>
<proteinExistence type="predicted"/>
<comment type="caution">
    <text evidence="1">The sequence shown here is derived from an EMBL/GenBank/DDBJ whole genome shotgun (WGS) entry which is preliminary data.</text>
</comment>
<organism evidence="1 2">
    <name type="scientific">Streptomyces actinomycinicus</name>
    <dbReference type="NCBI Taxonomy" id="1695166"/>
    <lineage>
        <taxon>Bacteria</taxon>
        <taxon>Bacillati</taxon>
        <taxon>Actinomycetota</taxon>
        <taxon>Actinomycetes</taxon>
        <taxon>Kitasatosporales</taxon>
        <taxon>Streptomycetaceae</taxon>
        <taxon>Streptomyces</taxon>
    </lineage>
</organism>
<accession>A0A937EJM2</accession>
<protein>
    <submittedName>
        <fullName evidence="1">Uncharacterized protein</fullName>
    </submittedName>
</protein>